<dbReference type="RefSeq" id="WP_210596937.1">
    <property type="nucleotide sequence ID" value="NZ_JAGKSQ010000003.1"/>
</dbReference>
<dbReference type="AlphaFoldDB" id="A0A940WRN1"/>
<evidence type="ECO:0000313" key="6">
    <source>
        <dbReference type="EMBL" id="MBP3951245.1"/>
    </source>
</evidence>
<dbReference type="Proteomes" id="UP000678228">
    <property type="component" value="Unassembled WGS sequence"/>
</dbReference>
<keyword evidence="5" id="KW-0479">Metal-binding</keyword>
<proteinExistence type="inferred from homology"/>
<evidence type="ECO:0000256" key="1">
    <source>
        <dbReference type="ARBA" id="ARBA00010638"/>
    </source>
</evidence>
<organism evidence="6 7">
    <name type="scientific">Halalkalibacter suaedae</name>
    <dbReference type="NCBI Taxonomy" id="2822140"/>
    <lineage>
        <taxon>Bacteria</taxon>
        <taxon>Bacillati</taxon>
        <taxon>Bacillota</taxon>
        <taxon>Bacilli</taxon>
        <taxon>Bacillales</taxon>
        <taxon>Bacillaceae</taxon>
        <taxon>Halalkalibacter</taxon>
    </lineage>
</organism>
<keyword evidence="5" id="KW-0460">Magnesium</keyword>
<comment type="similarity">
    <text evidence="1 5">Belongs to the 5-formyltetrahydrofolate cyclo-ligase family.</text>
</comment>
<evidence type="ECO:0000313" key="7">
    <source>
        <dbReference type="Proteomes" id="UP000678228"/>
    </source>
</evidence>
<dbReference type="Gene3D" id="3.40.50.10420">
    <property type="entry name" value="NagB/RpiA/CoA transferase-like"/>
    <property type="match status" value="1"/>
</dbReference>
<dbReference type="GO" id="GO:0005524">
    <property type="term" value="F:ATP binding"/>
    <property type="evidence" value="ECO:0007669"/>
    <property type="project" value="UniProtKB-KW"/>
</dbReference>
<feature type="binding site" evidence="4">
    <location>
        <begin position="4"/>
        <end position="8"/>
    </location>
    <ligand>
        <name>ATP</name>
        <dbReference type="ChEBI" id="CHEBI:30616"/>
    </ligand>
</feature>
<feature type="binding site" evidence="4">
    <location>
        <position position="55"/>
    </location>
    <ligand>
        <name>substrate</name>
    </ligand>
</feature>
<name>A0A940WRN1_9BACI</name>
<evidence type="ECO:0000256" key="4">
    <source>
        <dbReference type="PIRSR" id="PIRSR006806-1"/>
    </source>
</evidence>
<comment type="cofactor">
    <cofactor evidence="5">
        <name>Mg(2+)</name>
        <dbReference type="ChEBI" id="CHEBI:18420"/>
    </cofactor>
</comment>
<keyword evidence="3 4" id="KW-0067">ATP-binding</keyword>
<protein>
    <recommendedName>
        <fullName evidence="5">5-formyltetrahydrofolate cyclo-ligase</fullName>
        <ecNumber evidence="5">6.3.3.2</ecNumber>
    </recommendedName>
</protein>
<feature type="binding site" evidence="4">
    <location>
        <position position="50"/>
    </location>
    <ligand>
        <name>substrate</name>
    </ligand>
</feature>
<reference evidence="6" key="1">
    <citation type="submission" date="2021-03" db="EMBL/GenBank/DDBJ databases">
        <title>Bacillus suaedae sp. nov., isolated from Suaeda aralocaspica.</title>
        <authorList>
            <person name="Lei R.F.R."/>
        </authorList>
    </citation>
    <scope>NUCLEOTIDE SEQUENCE</scope>
    <source>
        <strain evidence="6">YZJH907-2</strain>
    </source>
</reference>
<dbReference type="EC" id="6.3.3.2" evidence="5"/>
<dbReference type="InterPro" id="IPR024185">
    <property type="entry name" value="FTHF_cligase-like_sf"/>
</dbReference>
<dbReference type="NCBIfam" id="TIGR02727">
    <property type="entry name" value="MTHFS_bact"/>
    <property type="match status" value="1"/>
</dbReference>
<dbReference type="GO" id="GO:0030272">
    <property type="term" value="F:5-formyltetrahydrofolate cyclo-ligase activity"/>
    <property type="evidence" value="ECO:0007669"/>
    <property type="project" value="UniProtKB-EC"/>
</dbReference>
<keyword evidence="7" id="KW-1185">Reference proteome</keyword>
<sequence length="186" mass="21637">MSLKQECRNQIQRELKTMPDQLFDRACQEIAEHLFRSAYWQETTRIATTISRDREIDTSAIIQRAWSEGKQVMVPRTNFNNKTMVFYIITHFDQLETRSYGIKEPRPTETIEIPPSQIDLLLVPGVAFDQRGYRLGYGGGFYDRFLQICNARTLSLALTEQILPEIPLDYHDLPVDHLLTPNGFIK</sequence>
<evidence type="ECO:0000256" key="3">
    <source>
        <dbReference type="ARBA" id="ARBA00022840"/>
    </source>
</evidence>
<dbReference type="PANTHER" id="PTHR23407">
    <property type="entry name" value="ATPASE INHIBITOR/5-FORMYLTETRAHYDROFOLATE CYCLO-LIGASE"/>
    <property type="match status" value="1"/>
</dbReference>
<dbReference type="PIRSF" id="PIRSF006806">
    <property type="entry name" value="FTHF_cligase"/>
    <property type="match status" value="1"/>
</dbReference>
<dbReference type="InterPro" id="IPR037171">
    <property type="entry name" value="NagB/RpiA_transferase-like"/>
</dbReference>
<accession>A0A940WRN1</accession>
<dbReference type="GO" id="GO:0035999">
    <property type="term" value="P:tetrahydrofolate interconversion"/>
    <property type="evidence" value="ECO:0007669"/>
    <property type="project" value="TreeGrafter"/>
</dbReference>
<keyword evidence="2 4" id="KW-0547">Nucleotide-binding</keyword>
<dbReference type="EMBL" id="JAGKSQ010000003">
    <property type="protein sequence ID" value="MBP3951245.1"/>
    <property type="molecule type" value="Genomic_DNA"/>
</dbReference>
<comment type="caution">
    <text evidence="6">The sequence shown here is derived from an EMBL/GenBank/DDBJ whole genome shotgun (WGS) entry which is preliminary data.</text>
</comment>
<gene>
    <name evidence="6" type="ORF">J7W16_08855</name>
</gene>
<dbReference type="InterPro" id="IPR002698">
    <property type="entry name" value="FTHF_cligase"/>
</dbReference>
<dbReference type="PANTHER" id="PTHR23407:SF1">
    <property type="entry name" value="5-FORMYLTETRAHYDROFOLATE CYCLO-LIGASE"/>
    <property type="match status" value="1"/>
</dbReference>
<evidence type="ECO:0000256" key="2">
    <source>
        <dbReference type="ARBA" id="ARBA00022741"/>
    </source>
</evidence>
<feature type="binding site" evidence="4">
    <location>
        <begin position="134"/>
        <end position="142"/>
    </location>
    <ligand>
        <name>ATP</name>
        <dbReference type="ChEBI" id="CHEBI:30616"/>
    </ligand>
</feature>
<dbReference type="GO" id="GO:0009396">
    <property type="term" value="P:folic acid-containing compound biosynthetic process"/>
    <property type="evidence" value="ECO:0007669"/>
    <property type="project" value="TreeGrafter"/>
</dbReference>
<dbReference type="GO" id="GO:0046872">
    <property type="term" value="F:metal ion binding"/>
    <property type="evidence" value="ECO:0007669"/>
    <property type="project" value="UniProtKB-KW"/>
</dbReference>
<evidence type="ECO:0000256" key="5">
    <source>
        <dbReference type="RuleBase" id="RU361279"/>
    </source>
</evidence>
<dbReference type="Pfam" id="PF01812">
    <property type="entry name" value="5-FTHF_cyc-lig"/>
    <property type="match status" value="1"/>
</dbReference>
<comment type="catalytic activity">
    <reaction evidence="5">
        <text>(6S)-5-formyl-5,6,7,8-tetrahydrofolate + ATP = (6R)-5,10-methenyltetrahydrofolate + ADP + phosphate</text>
        <dbReference type="Rhea" id="RHEA:10488"/>
        <dbReference type="ChEBI" id="CHEBI:30616"/>
        <dbReference type="ChEBI" id="CHEBI:43474"/>
        <dbReference type="ChEBI" id="CHEBI:57455"/>
        <dbReference type="ChEBI" id="CHEBI:57457"/>
        <dbReference type="ChEBI" id="CHEBI:456216"/>
        <dbReference type="EC" id="6.3.3.2"/>
    </reaction>
</comment>
<keyword evidence="6" id="KW-0436">Ligase</keyword>
<dbReference type="SUPFAM" id="SSF100950">
    <property type="entry name" value="NagB/RpiA/CoA transferase-like"/>
    <property type="match status" value="1"/>
</dbReference>